<reference evidence="10 11" key="1">
    <citation type="submission" date="2019-06" db="EMBL/GenBank/DDBJ databases">
        <authorList>
            <person name="Lee I."/>
            <person name="Jang G.I."/>
            <person name="Hwang C.Y."/>
        </authorList>
    </citation>
    <scope>NUCLEOTIDE SEQUENCE [LARGE SCALE GENOMIC DNA]</scope>
    <source>
        <strain evidence="10 11">PAMC 28131</strain>
    </source>
</reference>
<dbReference type="GO" id="GO:0050660">
    <property type="term" value="F:flavin adenine dinucleotide binding"/>
    <property type="evidence" value="ECO:0007669"/>
    <property type="project" value="InterPro"/>
</dbReference>
<comment type="similarity">
    <text evidence="2 6">Belongs to the acyl-CoA dehydrogenase family.</text>
</comment>
<dbReference type="Pfam" id="PF00441">
    <property type="entry name" value="Acyl-CoA_dh_1"/>
    <property type="match status" value="1"/>
</dbReference>
<evidence type="ECO:0000259" key="7">
    <source>
        <dbReference type="Pfam" id="PF00441"/>
    </source>
</evidence>
<evidence type="ECO:0000256" key="1">
    <source>
        <dbReference type="ARBA" id="ARBA00001974"/>
    </source>
</evidence>
<dbReference type="GO" id="GO:0033539">
    <property type="term" value="P:fatty acid beta-oxidation using acyl-CoA dehydrogenase"/>
    <property type="evidence" value="ECO:0007669"/>
    <property type="project" value="TreeGrafter"/>
</dbReference>
<evidence type="ECO:0000313" key="10">
    <source>
        <dbReference type="EMBL" id="TPE60161.1"/>
    </source>
</evidence>
<dbReference type="InterPro" id="IPR006091">
    <property type="entry name" value="Acyl-CoA_Oxase/DH_mid-dom"/>
</dbReference>
<comment type="caution">
    <text evidence="10">The sequence shown here is derived from an EMBL/GenBank/DDBJ whole genome shotgun (WGS) entry which is preliminary data.</text>
</comment>
<feature type="domain" description="Acyl-CoA dehydrogenase/oxidase C-terminal" evidence="7">
    <location>
        <begin position="242"/>
        <end position="388"/>
    </location>
</feature>
<dbReference type="InterPro" id="IPR046373">
    <property type="entry name" value="Acyl-CoA_Oxase/DH_mid-dom_sf"/>
</dbReference>
<dbReference type="Gene3D" id="1.10.540.10">
    <property type="entry name" value="Acyl-CoA dehydrogenase/oxidase, N-terminal domain"/>
    <property type="match status" value="1"/>
</dbReference>
<evidence type="ECO:0000259" key="8">
    <source>
        <dbReference type="Pfam" id="PF02770"/>
    </source>
</evidence>
<dbReference type="SUPFAM" id="SSF56645">
    <property type="entry name" value="Acyl-CoA dehydrogenase NM domain-like"/>
    <property type="match status" value="1"/>
</dbReference>
<keyword evidence="3 6" id="KW-0285">Flavoprotein</keyword>
<feature type="domain" description="Acyl-CoA dehydrogenase/oxidase N-terminal" evidence="9">
    <location>
        <begin position="8"/>
        <end position="124"/>
    </location>
</feature>
<dbReference type="OrthoDB" id="9780544at2"/>
<keyword evidence="5 6" id="KW-0560">Oxidoreductase</keyword>
<dbReference type="Gene3D" id="2.40.110.10">
    <property type="entry name" value="Butyryl-CoA Dehydrogenase, subunit A, domain 2"/>
    <property type="match status" value="1"/>
</dbReference>
<dbReference type="InterPro" id="IPR036250">
    <property type="entry name" value="AcylCo_DH-like_C"/>
</dbReference>
<keyword evidence="4 6" id="KW-0274">FAD</keyword>
<sequence>MIDFSISPELAALAARTRKFVIDEIVPYERDPRLTQHGPTDELRQEMVEKARAADLLSLQCPTTFGGKGLSHIEIAVVLEASGWSTLGPVAMNCAAPDEGNMYILSKICRPDQAERWLKPVVQGHQRSVFAMTEPEGAGSDPAQLKTEALFDGSHFTINGLKWLITGANGAKTWIIMARVLPNSHGPDGPTLFLCDGDTPGIEIERVMNSMDRNYVEGHGVVRFNNLKLPASALLGEVGQAFRYAQMRLAPARMTHCMRWLGAAARAHSIAIEHARTRTAFGKPIGEHQGVSFMLAQNEIDLKVSRLLTWQTAWLMDQGIKGRHESSIAKSEISERLFQVTDRCVQVLGGIGVTDETVVEMIYRDMRPFRLYDGPTEVHKYAIGRQILRQGSEFEATPTADGLPIPYVKAAE</sequence>
<dbReference type="PANTHER" id="PTHR48083">
    <property type="entry name" value="MEDIUM-CHAIN SPECIFIC ACYL-COA DEHYDROGENASE, MITOCHONDRIAL-RELATED"/>
    <property type="match status" value="1"/>
</dbReference>
<feature type="domain" description="Acyl-CoA oxidase/dehydrogenase middle" evidence="8">
    <location>
        <begin position="130"/>
        <end position="214"/>
    </location>
</feature>
<dbReference type="CDD" id="cd00567">
    <property type="entry name" value="ACAD"/>
    <property type="match status" value="1"/>
</dbReference>
<proteinExistence type="inferred from homology"/>
<evidence type="ECO:0000259" key="9">
    <source>
        <dbReference type="Pfam" id="PF02771"/>
    </source>
</evidence>
<dbReference type="Pfam" id="PF02771">
    <property type="entry name" value="Acyl-CoA_dh_N"/>
    <property type="match status" value="1"/>
</dbReference>
<dbReference type="Pfam" id="PF02770">
    <property type="entry name" value="Acyl-CoA_dh_M"/>
    <property type="match status" value="1"/>
</dbReference>
<protein>
    <submittedName>
        <fullName evidence="10">Acyl-CoA dehydrogenase family protein</fullName>
    </submittedName>
</protein>
<evidence type="ECO:0000256" key="6">
    <source>
        <dbReference type="RuleBase" id="RU362125"/>
    </source>
</evidence>
<evidence type="ECO:0000256" key="2">
    <source>
        <dbReference type="ARBA" id="ARBA00009347"/>
    </source>
</evidence>
<dbReference type="InterPro" id="IPR009075">
    <property type="entry name" value="AcylCo_DH/oxidase_C"/>
</dbReference>
<evidence type="ECO:0000313" key="11">
    <source>
        <dbReference type="Proteomes" id="UP000319897"/>
    </source>
</evidence>
<dbReference type="Proteomes" id="UP000319897">
    <property type="component" value="Unassembled WGS sequence"/>
</dbReference>
<dbReference type="RefSeq" id="WP_140928687.1">
    <property type="nucleotide sequence ID" value="NZ_VFSU01000028.1"/>
</dbReference>
<keyword evidence="11" id="KW-1185">Reference proteome</keyword>
<dbReference type="InterPro" id="IPR009100">
    <property type="entry name" value="AcylCoA_DH/oxidase_NM_dom_sf"/>
</dbReference>
<evidence type="ECO:0000256" key="3">
    <source>
        <dbReference type="ARBA" id="ARBA00022630"/>
    </source>
</evidence>
<dbReference type="Gene3D" id="1.20.140.10">
    <property type="entry name" value="Butyryl-CoA Dehydrogenase, subunit A, domain 3"/>
    <property type="match status" value="1"/>
</dbReference>
<accession>A0A501XHQ0</accession>
<evidence type="ECO:0000256" key="5">
    <source>
        <dbReference type="ARBA" id="ARBA00023002"/>
    </source>
</evidence>
<dbReference type="EMBL" id="VFSU01000028">
    <property type="protein sequence ID" value="TPE60161.1"/>
    <property type="molecule type" value="Genomic_DNA"/>
</dbReference>
<dbReference type="GO" id="GO:0005737">
    <property type="term" value="C:cytoplasm"/>
    <property type="evidence" value="ECO:0007669"/>
    <property type="project" value="TreeGrafter"/>
</dbReference>
<dbReference type="AlphaFoldDB" id="A0A501XHQ0"/>
<comment type="cofactor">
    <cofactor evidence="1 6">
        <name>FAD</name>
        <dbReference type="ChEBI" id="CHEBI:57692"/>
    </cofactor>
</comment>
<dbReference type="InterPro" id="IPR037069">
    <property type="entry name" value="AcylCoA_DH/ox_N_sf"/>
</dbReference>
<dbReference type="InterPro" id="IPR050741">
    <property type="entry name" value="Acyl-CoA_dehydrogenase"/>
</dbReference>
<organism evidence="10 11">
    <name type="scientific">Sandaracinobacter neustonicus</name>
    <dbReference type="NCBI Taxonomy" id="1715348"/>
    <lineage>
        <taxon>Bacteria</taxon>
        <taxon>Pseudomonadati</taxon>
        <taxon>Pseudomonadota</taxon>
        <taxon>Alphaproteobacteria</taxon>
        <taxon>Sphingomonadales</taxon>
        <taxon>Sphingosinicellaceae</taxon>
        <taxon>Sandaracinobacter</taxon>
    </lineage>
</organism>
<evidence type="ECO:0000256" key="4">
    <source>
        <dbReference type="ARBA" id="ARBA00022827"/>
    </source>
</evidence>
<dbReference type="InterPro" id="IPR013786">
    <property type="entry name" value="AcylCoA_DH/ox_N"/>
</dbReference>
<name>A0A501XHQ0_9SPHN</name>
<dbReference type="GO" id="GO:0003995">
    <property type="term" value="F:acyl-CoA dehydrogenase activity"/>
    <property type="evidence" value="ECO:0007669"/>
    <property type="project" value="TreeGrafter"/>
</dbReference>
<dbReference type="SUPFAM" id="SSF47203">
    <property type="entry name" value="Acyl-CoA dehydrogenase C-terminal domain-like"/>
    <property type="match status" value="1"/>
</dbReference>
<gene>
    <name evidence="10" type="ORF">FJQ54_12185</name>
</gene>